<reference evidence="1 2" key="1">
    <citation type="journal article" date="2024" name="Plant Biotechnol. J.">
        <title>Dendrobium thyrsiflorum genome and its molecular insights into genes involved in important horticultural traits.</title>
        <authorList>
            <person name="Chen B."/>
            <person name="Wang J.Y."/>
            <person name="Zheng P.J."/>
            <person name="Li K.L."/>
            <person name="Liang Y.M."/>
            <person name="Chen X.F."/>
            <person name="Zhang C."/>
            <person name="Zhao X."/>
            <person name="He X."/>
            <person name="Zhang G.Q."/>
            <person name="Liu Z.J."/>
            <person name="Xu Q."/>
        </authorList>
    </citation>
    <scope>NUCLEOTIDE SEQUENCE [LARGE SCALE GENOMIC DNA]</scope>
    <source>
        <strain evidence="1">GZMU011</strain>
    </source>
</reference>
<dbReference type="AlphaFoldDB" id="A0ABD0U3H6"/>
<evidence type="ECO:0000313" key="2">
    <source>
        <dbReference type="Proteomes" id="UP001552299"/>
    </source>
</evidence>
<name>A0ABD0U3H6_DENTH</name>
<gene>
    <name evidence="1" type="ORF">M5K25_024972</name>
</gene>
<organism evidence="1 2">
    <name type="scientific">Dendrobium thyrsiflorum</name>
    <name type="common">Pinecone-like raceme dendrobium</name>
    <name type="synonym">Orchid</name>
    <dbReference type="NCBI Taxonomy" id="117978"/>
    <lineage>
        <taxon>Eukaryota</taxon>
        <taxon>Viridiplantae</taxon>
        <taxon>Streptophyta</taxon>
        <taxon>Embryophyta</taxon>
        <taxon>Tracheophyta</taxon>
        <taxon>Spermatophyta</taxon>
        <taxon>Magnoliopsida</taxon>
        <taxon>Liliopsida</taxon>
        <taxon>Asparagales</taxon>
        <taxon>Orchidaceae</taxon>
        <taxon>Epidendroideae</taxon>
        <taxon>Malaxideae</taxon>
        <taxon>Dendrobiinae</taxon>
        <taxon>Dendrobium</taxon>
    </lineage>
</organism>
<evidence type="ECO:0000313" key="1">
    <source>
        <dbReference type="EMBL" id="KAL0906475.1"/>
    </source>
</evidence>
<keyword evidence="2" id="KW-1185">Reference proteome</keyword>
<sequence length="108" mass="12115">MVEDCSYRWRLTSARCRRGVGLESKKEEEVAMTGILDRERIEAGVRYCVESKKREKPSALFGPDFYQCEWSSWAGLLHAKDETDRKFGATCRDKDAVAGGVCDTVASG</sequence>
<proteinExistence type="predicted"/>
<comment type="caution">
    <text evidence="1">The sequence shown here is derived from an EMBL/GenBank/DDBJ whole genome shotgun (WGS) entry which is preliminary data.</text>
</comment>
<accession>A0ABD0U3H6</accession>
<protein>
    <submittedName>
        <fullName evidence="1">Uncharacterized protein</fullName>
    </submittedName>
</protein>
<dbReference type="EMBL" id="JANQDX010000018">
    <property type="protein sequence ID" value="KAL0906475.1"/>
    <property type="molecule type" value="Genomic_DNA"/>
</dbReference>
<dbReference type="Proteomes" id="UP001552299">
    <property type="component" value="Unassembled WGS sequence"/>
</dbReference>